<reference evidence="1 2" key="1">
    <citation type="submission" date="2024-09" db="EMBL/GenBank/DDBJ databases">
        <authorList>
            <person name="Sun Q."/>
            <person name="Mori K."/>
        </authorList>
    </citation>
    <scope>NUCLEOTIDE SEQUENCE [LARGE SCALE GENOMIC DNA]</scope>
    <source>
        <strain evidence="1 2">JCM 15389</strain>
    </source>
</reference>
<dbReference type="InterPro" id="IPR025566">
    <property type="entry name" value="DUF4331"/>
</dbReference>
<dbReference type="Proteomes" id="UP001589788">
    <property type="component" value="Unassembled WGS sequence"/>
</dbReference>
<accession>A0ABV6C5L3</accession>
<organism evidence="1 2">
    <name type="scientific">Aciditerrimonas ferrireducens</name>
    <dbReference type="NCBI Taxonomy" id="667306"/>
    <lineage>
        <taxon>Bacteria</taxon>
        <taxon>Bacillati</taxon>
        <taxon>Actinomycetota</taxon>
        <taxon>Acidimicrobiia</taxon>
        <taxon>Acidimicrobiales</taxon>
        <taxon>Acidimicrobiaceae</taxon>
        <taxon>Aciditerrimonas</taxon>
    </lineage>
</organism>
<gene>
    <name evidence="1" type="ORF">ACFFRE_05485</name>
</gene>
<evidence type="ECO:0000313" key="1">
    <source>
        <dbReference type="EMBL" id="MFC0081599.1"/>
    </source>
</evidence>
<comment type="caution">
    <text evidence="1">The sequence shown here is derived from an EMBL/GenBank/DDBJ whole genome shotgun (WGS) entry which is preliminary data.</text>
</comment>
<protein>
    <submittedName>
        <fullName evidence="1">DUF4331 domain-containing protein</fullName>
    </submittedName>
</protein>
<proteinExistence type="predicted"/>
<sequence>MSSHREAPEISKDPVADSTDVYAFVSPDQPDTVTLISNYIPLEGPDGGPNFYAFGDDVLYAINVDNNGDGKPEIVFQFRFQTTYRDPDSFLYNVGPIESLTSSNWNRVQTYSVTRVDLPSGQATVLGTDLPCPPCNIGPLSTPNYASLAQAAVQQLGSGVTVFAGQRAEGFYVDLGAIFDLGDLRPFENLHNMFGLTNTGLSSPAPGVNATDMVNVHTIAIQLPISQVTASGTVPSDPTSPSSVIGVWASAYRQKVRIYEPTPGTVNGTGPWVQVSRLGNPLFNEVLVPITKKDYWNSQQPVDDAQFAQYVANPQLAQLLPVLYPGVFPNLQAFNQSGKARDDLVAILLTGIPNGVVKGFQNSGGSVQADMLRLNLAIPPASSPSNLGLIGGDPAGFPNGRRVFDDVATIELRAVAGATIPLVDPSYTPDKAAGEISMGLTSGPTDLSAMGTENYLSSFPYLGVPHSGFDVPASSSC</sequence>
<evidence type="ECO:0000313" key="2">
    <source>
        <dbReference type="Proteomes" id="UP001589788"/>
    </source>
</evidence>
<dbReference type="EMBL" id="JBHLYQ010000039">
    <property type="protein sequence ID" value="MFC0081599.1"/>
    <property type="molecule type" value="Genomic_DNA"/>
</dbReference>
<name>A0ABV6C5L3_9ACTN</name>
<keyword evidence="2" id="KW-1185">Reference proteome</keyword>
<dbReference type="Pfam" id="PF14224">
    <property type="entry name" value="DUF4331"/>
    <property type="match status" value="1"/>
</dbReference>
<dbReference type="RefSeq" id="WP_248109329.1">
    <property type="nucleotide sequence ID" value="NZ_JAKHEX010000033.1"/>
</dbReference>